<dbReference type="PANTHER" id="PTHR12169">
    <property type="entry name" value="ATPASE N2B"/>
    <property type="match status" value="1"/>
</dbReference>
<keyword evidence="3" id="KW-0131">Cell cycle</keyword>
<dbReference type="RefSeq" id="WP_200287576.1">
    <property type="nucleotide sequence ID" value="NZ_JACIGF010000007.1"/>
</dbReference>
<protein>
    <submittedName>
        <fullName evidence="3">Cell division protein ZapE</fullName>
    </submittedName>
</protein>
<accession>A0A4R2PFT5</accession>
<dbReference type="AlphaFoldDB" id="A0A4R2PFT5"/>
<dbReference type="PANTHER" id="PTHR12169:SF6">
    <property type="entry name" value="AFG1-LIKE ATPASE"/>
    <property type="match status" value="1"/>
</dbReference>
<dbReference type="Proteomes" id="UP000295399">
    <property type="component" value="Unassembled WGS sequence"/>
</dbReference>
<evidence type="ECO:0000313" key="3">
    <source>
        <dbReference type="EMBL" id="TCP33424.1"/>
    </source>
</evidence>
<dbReference type="GO" id="GO:0051301">
    <property type="term" value="P:cell division"/>
    <property type="evidence" value="ECO:0007669"/>
    <property type="project" value="UniProtKB-KW"/>
</dbReference>
<dbReference type="InterPro" id="IPR027417">
    <property type="entry name" value="P-loop_NTPase"/>
</dbReference>
<dbReference type="GO" id="GO:0005524">
    <property type="term" value="F:ATP binding"/>
    <property type="evidence" value="ECO:0007669"/>
    <property type="project" value="UniProtKB-KW"/>
</dbReference>
<keyword evidence="3" id="KW-0132">Cell division</keyword>
<dbReference type="FunCoup" id="A0A4R2PFT5">
    <property type="interactions" value="386"/>
</dbReference>
<evidence type="ECO:0000313" key="4">
    <source>
        <dbReference type="Proteomes" id="UP000295399"/>
    </source>
</evidence>
<organism evidence="3 4">
    <name type="scientific">Rhodothalassium salexigens DSM 2132</name>
    <dbReference type="NCBI Taxonomy" id="1188247"/>
    <lineage>
        <taxon>Bacteria</taxon>
        <taxon>Pseudomonadati</taxon>
        <taxon>Pseudomonadota</taxon>
        <taxon>Alphaproteobacteria</taxon>
        <taxon>Rhodothalassiales</taxon>
        <taxon>Rhodothalassiaceae</taxon>
        <taxon>Rhodothalassium</taxon>
    </lineage>
</organism>
<evidence type="ECO:0000256" key="2">
    <source>
        <dbReference type="ARBA" id="ARBA00022840"/>
    </source>
</evidence>
<dbReference type="SUPFAM" id="SSF52540">
    <property type="entry name" value="P-loop containing nucleoside triphosphate hydrolases"/>
    <property type="match status" value="1"/>
</dbReference>
<dbReference type="GO" id="GO:0016887">
    <property type="term" value="F:ATP hydrolysis activity"/>
    <property type="evidence" value="ECO:0007669"/>
    <property type="project" value="InterPro"/>
</dbReference>
<gene>
    <name evidence="3" type="ORF">EV659_10734</name>
</gene>
<dbReference type="NCBIfam" id="NF040713">
    <property type="entry name" value="ZapE"/>
    <property type="match status" value="1"/>
</dbReference>
<comment type="caution">
    <text evidence="3">The sequence shown here is derived from an EMBL/GenBank/DDBJ whole genome shotgun (WGS) entry which is preliminary data.</text>
</comment>
<proteinExistence type="predicted"/>
<keyword evidence="2" id="KW-0067">ATP-binding</keyword>
<name>A0A4R2PFT5_RHOSA</name>
<evidence type="ECO:0000256" key="1">
    <source>
        <dbReference type="ARBA" id="ARBA00022741"/>
    </source>
</evidence>
<dbReference type="GO" id="GO:0005737">
    <property type="term" value="C:cytoplasm"/>
    <property type="evidence" value="ECO:0007669"/>
    <property type="project" value="TreeGrafter"/>
</dbReference>
<dbReference type="EMBL" id="SLXO01000007">
    <property type="protein sequence ID" value="TCP33424.1"/>
    <property type="molecule type" value="Genomic_DNA"/>
</dbReference>
<keyword evidence="1" id="KW-0547">Nucleotide-binding</keyword>
<dbReference type="Pfam" id="PF03969">
    <property type="entry name" value="AFG1_ATPase"/>
    <property type="match status" value="1"/>
</dbReference>
<dbReference type="InterPro" id="IPR005654">
    <property type="entry name" value="ATPase_AFG1-like"/>
</dbReference>
<dbReference type="Gene3D" id="3.40.50.300">
    <property type="entry name" value="P-loop containing nucleotide triphosphate hydrolases"/>
    <property type="match status" value="1"/>
</dbReference>
<sequence length="405" mass="45777">MYSATAPRASAPEDPGPLAAYRALVAAGDLHPDPAQEQVARRLERLYRAIDSYPAPRRRTLDQKIWRRLTFLARKTSAPRGLYLWGGVGRGKSMLMDLMFETAPTPHKRRVHFHEFMAEVHDRMTRWRRLSPKERAQLAGTTEDDPIPPVAHQIAQDLCLLCFDEMQVNDVADAMILGRLFEELLDRGVVMVITSNRPPDDLYQDGLNRQLFLPAIDLLNERLDVETLNGPTDYRLNRLSGLNTYLHPLTDANTDTMRHAFFRMTDRSIDDADQVPTETLTVQGREVFVPKSARGVAVFSFKRLCANPLGAADYLAIARRFHTVFIVGIPIMGPEKRNEAKRFVTLIDALYDQGVKLFALAEAPPQDLYPQGDGTFEFERTVSRLMAMQSQAYLRCGHGGVDPDD</sequence>
<reference evidence="3 4" key="1">
    <citation type="submission" date="2019-03" db="EMBL/GenBank/DDBJ databases">
        <title>Genomic Encyclopedia of Type Strains, Phase IV (KMG-IV): sequencing the most valuable type-strain genomes for metagenomic binning, comparative biology and taxonomic classification.</title>
        <authorList>
            <person name="Goeker M."/>
        </authorList>
    </citation>
    <scope>NUCLEOTIDE SEQUENCE [LARGE SCALE GENOMIC DNA]</scope>
    <source>
        <strain evidence="3 4">DSM 2132</strain>
    </source>
</reference>
<dbReference type="InParanoid" id="A0A4R2PFT5"/>
<keyword evidence="4" id="KW-1185">Reference proteome</keyword>